<proteinExistence type="predicted"/>
<dbReference type="AlphaFoldDB" id="A0A5C3QNM7"/>
<dbReference type="Proteomes" id="UP000305067">
    <property type="component" value="Unassembled WGS sequence"/>
</dbReference>
<organism evidence="1 2">
    <name type="scientific">Pterulicium gracile</name>
    <dbReference type="NCBI Taxonomy" id="1884261"/>
    <lineage>
        <taxon>Eukaryota</taxon>
        <taxon>Fungi</taxon>
        <taxon>Dikarya</taxon>
        <taxon>Basidiomycota</taxon>
        <taxon>Agaricomycotina</taxon>
        <taxon>Agaricomycetes</taxon>
        <taxon>Agaricomycetidae</taxon>
        <taxon>Agaricales</taxon>
        <taxon>Pleurotineae</taxon>
        <taxon>Pterulaceae</taxon>
        <taxon>Pterulicium</taxon>
    </lineage>
</organism>
<name>A0A5C3QNM7_9AGAR</name>
<accession>A0A5C3QNM7</accession>
<protein>
    <submittedName>
        <fullName evidence="1">Uncharacterized protein</fullName>
    </submittedName>
</protein>
<evidence type="ECO:0000313" key="2">
    <source>
        <dbReference type="Proteomes" id="UP000305067"/>
    </source>
</evidence>
<reference evidence="1 2" key="1">
    <citation type="journal article" date="2019" name="Nat. Ecol. Evol.">
        <title>Megaphylogeny resolves global patterns of mushroom evolution.</title>
        <authorList>
            <person name="Varga T."/>
            <person name="Krizsan K."/>
            <person name="Foldi C."/>
            <person name="Dima B."/>
            <person name="Sanchez-Garcia M."/>
            <person name="Sanchez-Ramirez S."/>
            <person name="Szollosi G.J."/>
            <person name="Szarkandi J.G."/>
            <person name="Papp V."/>
            <person name="Albert L."/>
            <person name="Andreopoulos W."/>
            <person name="Angelini C."/>
            <person name="Antonin V."/>
            <person name="Barry K.W."/>
            <person name="Bougher N.L."/>
            <person name="Buchanan P."/>
            <person name="Buyck B."/>
            <person name="Bense V."/>
            <person name="Catcheside P."/>
            <person name="Chovatia M."/>
            <person name="Cooper J."/>
            <person name="Damon W."/>
            <person name="Desjardin D."/>
            <person name="Finy P."/>
            <person name="Geml J."/>
            <person name="Haridas S."/>
            <person name="Hughes K."/>
            <person name="Justo A."/>
            <person name="Karasinski D."/>
            <person name="Kautmanova I."/>
            <person name="Kiss B."/>
            <person name="Kocsube S."/>
            <person name="Kotiranta H."/>
            <person name="LaButti K.M."/>
            <person name="Lechner B.E."/>
            <person name="Liimatainen K."/>
            <person name="Lipzen A."/>
            <person name="Lukacs Z."/>
            <person name="Mihaltcheva S."/>
            <person name="Morgado L.N."/>
            <person name="Niskanen T."/>
            <person name="Noordeloos M.E."/>
            <person name="Ohm R.A."/>
            <person name="Ortiz-Santana B."/>
            <person name="Ovrebo C."/>
            <person name="Racz N."/>
            <person name="Riley R."/>
            <person name="Savchenko A."/>
            <person name="Shiryaev A."/>
            <person name="Soop K."/>
            <person name="Spirin V."/>
            <person name="Szebenyi C."/>
            <person name="Tomsovsky M."/>
            <person name="Tulloss R.E."/>
            <person name="Uehling J."/>
            <person name="Grigoriev I.V."/>
            <person name="Vagvolgyi C."/>
            <person name="Papp T."/>
            <person name="Martin F.M."/>
            <person name="Miettinen O."/>
            <person name="Hibbett D.S."/>
            <person name="Nagy L.G."/>
        </authorList>
    </citation>
    <scope>NUCLEOTIDE SEQUENCE [LARGE SCALE GENOMIC DNA]</scope>
    <source>
        <strain evidence="1 2">CBS 309.79</strain>
    </source>
</reference>
<evidence type="ECO:0000313" key="1">
    <source>
        <dbReference type="EMBL" id="TFL02131.1"/>
    </source>
</evidence>
<gene>
    <name evidence="1" type="ORF">BDV98DRAFT_52410</name>
</gene>
<sequence length="85" mass="9564">MECTLALAVLPSNTAFGSTMTTDDCIQGKNRLGRRTHRHAYRPSARGASWGRAEVERFEKIGSVELQRSEIEHDNVETRHVTLIP</sequence>
<keyword evidence="2" id="KW-1185">Reference proteome</keyword>
<dbReference type="EMBL" id="ML178823">
    <property type="protein sequence ID" value="TFL02131.1"/>
    <property type="molecule type" value="Genomic_DNA"/>
</dbReference>